<proteinExistence type="predicted"/>
<gene>
    <name evidence="2" type="ORF">BLTE_05680</name>
</gene>
<feature type="transmembrane region" description="Helical" evidence="1">
    <location>
        <begin position="86"/>
        <end position="104"/>
    </location>
</feature>
<dbReference type="PANTHER" id="PTHR34989:SF1">
    <property type="entry name" value="PROTEIN HDED"/>
    <property type="match status" value="1"/>
</dbReference>
<keyword evidence="1" id="KW-0472">Membrane</keyword>
<organism evidence="2 3">
    <name type="scientific">Blastochloris tepida</name>
    <dbReference type="NCBI Taxonomy" id="2233851"/>
    <lineage>
        <taxon>Bacteria</taxon>
        <taxon>Pseudomonadati</taxon>
        <taxon>Pseudomonadota</taxon>
        <taxon>Alphaproteobacteria</taxon>
        <taxon>Hyphomicrobiales</taxon>
        <taxon>Blastochloridaceae</taxon>
        <taxon>Blastochloris</taxon>
    </lineage>
</organism>
<dbReference type="Proteomes" id="UP000266934">
    <property type="component" value="Chromosome"/>
</dbReference>
<keyword evidence="1" id="KW-0812">Transmembrane</keyword>
<dbReference type="OrthoDB" id="193343at2"/>
<dbReference type="PANTHER" id="PTHR34989">
    <property type="entry name" value="PROTEIN HDED"/>
    <property type="match status" value="1"/>
</dbReference>
<reference evidence="2 3" key="1">
    <citation type="submission" date="2018-08" db="EMBL/GenBank/DDBJ databases">
        <title>Complete genome sequencing of Blastochloris tepida GI.</title>
        <authorList>
            <person name="Tsukatani Y."/>
            <person name="Mori H."/>
        </authorList>
    </citation>
    <scope>NUCLEOTIDE SEQUENCE [LARGE SCALE GENOMIC DNA]</scope>
    <source>
        <strain evidence="2 3">GI</strain>
    </source>
</reference>
<feature type="transmembrane region" description="Helical" evidence="1">
    <location>
        <begin position="110"/>
        <end position="133"/>
    </location>
</feature>
<dbReference type="InterPro" id="IPR005325">
    <property type="entry name" value="DUF308_memb"/>
</dbReference>
<sequence>MSDINPMAESEPIEPTDASGMLAKNWWAILIRGIAALAFGLCAFVLPGATLVSLMVFFAAYAAVDGVFSIVAAVRAARLGEQWATLVFDGLISLTAAAILVIWPDISIQALIVLLATWAIMTGLLEIGAAFRLKTEHGRVWLGLAGVASVLFGVALIVAPFVGALVVTWWLGVYAAVFGLTMVSLAITLKGRLSHQPAA</sequence>
<keyword evidence="3" id="KW-1185">Reference proteome</keyword>
<dbReference type="Pfam" id="PF03729">
    <property type="entry name" value="DUF308"/>
    <property type="match status" value="2"/>
</dbReference>
<dbReference type="AlphaFoldDB" id="A0A348FX50"/>
<accession>A0A348FX50</accession>
<name>A0A348FX50_9HYPH</name>
<feature type="transmembrane region" description="Helical" evidence="1">
    <location>
        <begin position="26"/>
        <end position="46"/>
    </location>
</feature>
<feature type="transmembrane region" description="Helical" evidence="1">
    <location>
        <begin position="140"/>
        <end position="163"/>
    </location>
</feature>
<dbReference type="InterPro" id="IPR052712">
    <property type="entry name" value="Acid_resist_chaperone_HdeD"/>
</dbReference>
<dbReference type="KEGG" id="blag:BLTE_05680"/>
<dbReference type="GO" id="GO:0005886">
    <property type="term" value="C:plasma membrane"/>
    <property type="evidence" value="ECO:0007669"/>
    <property type="project" value="TreeGrafter"/>
</dbReference>
<feature type="transmembrane region" description="Helical" evidence="1">
    <location>
        <begin position="52"/>
        <end position="74"/>
    </location>
</feature>
<evidence type="ECO:0000313" key="3">
    <source>
        <dbReference type="Proteomes" id="UP000266934"/>
    </source>
</evidence>
<dbReference type="EMBL" id="AP018907">
    <property type="protein sequence ID" value="BBF91883.1"/>
    <property type="molecule type" value="Genomic_DNA"/>
</dbReference>
<evidence type="ECO:0000313" key="2">
    <source>
        <dbReference type="EMBL" id="BBF91883.1"/>
    </source>
</evidence>
<dbReference type="RefSeq" id="WP_126397441.1">
    <property type="nucleotide sequence ID" value="NZ_AP018907.1"/>
</dbReference>
<evidence type="ECO:0000256" key="1">
    <source>
        <dbReference type="SAM" id="Phobius"/>
    </source>
</evidence>
<protein>
    <submittedName>
        <fullName evidence="2">Membrane protein</fullName>
    </submittedName>
</protein>
<keyword evidence="1" id="KW-1133">Transmembrane helix</keyword>
<feature type="transmembrane region" description="Helical" evidence="1">
    <location>
        <begin position="169"/>
        <end position="189"/>
    </location>
</feature>